<evidence type="ECO:0000313" key="1">
    <source>
        <dbReference type="EMBL" id="KAL3887621.1"/>
    </source>
</evidence>
<feature type="non-terminal residue" evidence="1">
    <location>
        <position position="73"/>
    </location>
</feature>
<name>A0ABD3XPS4_SINWO</name>
<protein>
    <submittedName>
        <fullName evidence="1">Uncharacterized protein</fullName>
    </submittedName>
</protein>
<sequence length="73" mass="8154">MAAIVSWTNAGDQRGCYRILDKCRGPAWLLSYLGQMQGTSVVVIVSWTNAGDQRGCYRILDKCRGPAWLLSFE</sequence>
<dbReference type="AlphaFoldDB" id="A0ABD3XPS4"/>
<reference evidence="1 2" key="1">
    <citation type="submission" date="2024-11" db="EMBL/GenBank/DDBJ databases">
        <title>Chromosome-level genome assembly of the freshwater bivalve Anodonta woodiana.</title>
        <authorList>
            <person name="Chen X."/>
        </authorList>
    </citation>
    <scope>NUCLEOTIDE SEQUENCE [LARGE SCALE GENOMIC DNA]</scope>
    <source>
        <strain evidence="1">MN2024</strain>
        <tissue evidence="1">Gills</tissue>
    </source>
</reference>
<accession>A0ABD3XPS4</accession>
<keyword evidence="2" id="KW-1185">Reference proteome</keyword>
<comment type="caution">
    <text evidence="1">The sequence shown here is derived from an EMBL/GenBank/DDBJ whole genome shotgun (WGS) entry which is preliminary data.</text>
</comment>
<dbReference type="Proteomes" id="UP001634394">
    <property type="component" value="Unassembled WGS sequence"/>
</dbReference>
<evidence type="ECO:0000313" key="2">
    <source>
        <dbReference type="Proteomes" id="UP001634394"/>
    </source>
</evidence>
<gene>
    <name evidence="1" type="ORF">ACJMK2_000017</name>
</gene>
<dbReference type="EMBL" id="JBJQND010000001">
    <property type="protein sequence ID" value="KAL3887621.1"/>
    <property type="molecule type" value="Genomic_DNA"/>
</dbReference>
<proteinExistence type="predicted"/>
<organism evidence="1 2">
    <name type="scientific">Sinanodonta woodiana</name>
    <name type="common">Chinese pond mussel</name>
    <name type="synonym">Anodonta woodiana</name>
    <dbReference type="NCBI Taxonomy" id="1069815"/>
    <lineage>
        <taxon>Eukaryota</taxon>
        <taxon>Metazoa</taxon>
        <taxon>Spiralia</taxon>
        <taxon>Lophotrochozoa</taxon>
        <taxon>Mollusca</taxon>
        <taxon>Bivalvia</taxon>
        <taxon>Autobranchia</taxon>
        <taxon>Heteroconchia</taxon>
        <taxon>Palaeoheterodonta</taxon>
        <taxon>Unionida</taxon>
        <taxon>Unionoidea</taxon>
        <taxon>Unionidae</taxon>
        <taxon>Unioninae</taxon>
        <taxon>Sinanodonta</taxon>
    </lineage>
</organism>